<dbReference type="OrthoDB" id="341259at2759"/>
<dbReference type="InterPro" id="IPR045863">
    <property type="entry name" value="CorA_TM1_TM2"/>
</dbReference>
<name>A0A6G1HQA6_9PEZI</name>
<dbReference type="GO" id="GO:0000287">
    <property type="term" value="F:magnesium ion binding"/>
    <property type="evidence" value="ECO:0007669"/>
    <property type="project" value="TreeGrafter"/>
</dbReference>
<reference evidence="6" key="1">
    <citation type="journal article" date="2020" name="Stud. Mycol.">
        <title>101 Dothideomycetes genomes: a test case for predicting lifestyles and emergence of pathogens.</title>
        <authorList>
            <person name="Haridas S."/>
            <person name="Albert R."/>
            <person name="Binder M."/>
            <person name="Bloem J."/>
            <person name="Labutti K."/>
            <person name="Salamov A."/>
            <person name="Andreopoulos B."/>
            <person name="Baker S."/>
            <person name="Barry K."/>
            <person name="Bills G."/>
            <person name="Bluhm B."/>
            <person name="Cannon C."/>
            <person name="Castanera R."/>
            <person name="Culley D."/>
            <person name="Daum C."/>
            <person name="Ezra D."/>
            <person name="Gonzalez J."/>
            <person name="Henrissat B."/>
            <person name="Kuo A."/>
            <person name="Liang C."/>
            <person name="Lipzen A."/>
            <person name="Lutzoni F."/>
            <person name="Magnuson J."/>
            <person name="Mondo S."/>
            <person name="Nolan M."/>
            <person name="Ohm R."/>
            <person name="Pangilinan J."/>
            <person name="Park H.-J."/>
            <person name="Ramirez L."/>
            <person name="Alfaro M."/>
            <person name="Sun H."/>
            <person name="Tritt A."/>
            <person name="Yoshinaga Y."/>
            <person name="Zwiers L.-H."/>
            <person name="Turgeon B."/>
            <person name="Goodwin S."/>
            <person name="Spatafora J."/>
            <person name="Crous P."/>
            <person name="Grigoriev I."/>
        </authorList>
    </citation>
    <scope>NUCLEOTIDE SEQUENCE</scope>
    <source>
        <strain evidence="6">CBS 262.69</strain>
    </source>
</reference>
<feature type="transmembrane region" description="Helical" evidence="5">
    <location>
        <begin position="545"/>
        <end position="566"/>
    </location>
</feature>
<proteinExistence type="predicted"/>
<keyword evidence="2 5" id="KW-0812">Transmembrane</keyword>
<dbReference type="SUPFAM" id="SSF144083">
    <property type="entry name" value="Magnesium transport protein CorA, transmembrane region"/>
    <property type="match status" value="1"/>
</dbReference>
<dbReference type="EMBL" id="ML996701">
    <property type="protein sequence ID" value="KAF2398200.1"/>
    <property type="molecule type" value="Genomic_DNA"/>
</dbReference>
<evidence type="ECO:0000313" key="6">
    <source>
        <dbReference type="EMBL" id="KAF2398200.1"/>
    </source>
</evidence>
<dbReference type="GO" id="GO:0015087">
    <property type="term" value="F:cobalt ion transmembrane transporter activity"/>
    <property type="evidence" value="ECO:0007669"/>
    <property type="project" value="TreeGrafter"/>
</dbReference>
<evidence type="ECO:0000256" key="2">
    <source>
        <dbReference type="ARBA" id="ARBA00022692"/>
    </source>
</evidence>
<dbReference type="Proteomes" id="UP000799640">
    <property type="component" value="Unassembled WGS sequence"/>
</dbReference>
<dbReference type="GO" id="GO:0005886">
    <property type="term" value="C:plasma membrane"/>
    <property type="evidence" value="ECO:0007669"/>
    <property type="project" value="UniProtKB-SubCell"/>
</dbReference>
<protein>
    <recommendedName>
        <fullName evidence="8">Cora-domain-containing protein</fullName>
    </recommendedName>
</protein>
<sequence length="582" mass="67449">MEDQLHGHTLRRLREWSDFQRQGVLKRIATMVRGKAIPEPPDPPQLKTMLQHHFPWRHDLRVRIIDFYDGRAEYMEITLKEIDKYIQEKPPGATVRWIHAPLGLGLLHSSVEDIFLNYRGRTAATQQGTTHSWPYQEIETVNIRSRTEYDTMRDIYKLRTIISSLTRDLDTLSTEGLSSALRNDIDWRAEHLGVKAGYWDLIKSDIPYELTQTVALQNPPGPLDGPAVDGLENEFQALWDHPFYENAHIVRNKFRTFHRADGVLLTMSSMSGVDFLDKDLDTYLRYSKKGREDSEDASVVGYIFKRFEHSGTRFWPAKTVEWFLVYLLTEMAVTPHTIRQGRNAVSLISAYQHILQKLKVRKYEAFKRNESVKLVRQYLACNDELSAVVLVLKDRITSMEHLLHNVQRMEELEQSATFRRTLSVVSAGGDNVAEMSTMNFEDEKWDEDPDACDSARRRIEWVLGTLRDDVSCYENLVEDLRLATQSLFQLRSIEQNELAIVADSQNKAILVFTGVTIVFLPLSFFTGYFGMNLKGIQNSEHGQEWFWKLCGTIAFVIILFSMMYAFRDRLRQRILRNGGPNV</sequence>
<evidence type="ECO:0000256" key="4">
    <source>
        <dbReference type="ARBA" id="ARBA00023136"/>
    </source>
</evidence>
<dbReference type="AlphaFoldDB" id="A0A6G1HQA6"/>
<dbReference type="Gene3D" id="1.20.58.340">
    <property type="entry name" value="Magnesium transport protein CorA, transmembrane region"/>
    <property type="match status" value="1"/>
</dbReference>
<keyword evidence="7" id="KW-1185">Reference proteome</keyword>
<dbReference type="PANTHER" id="PTHR46494:SF1">
    <property type="entry name" value="CORA FAMILY METAL ION TRANSPORTER (EUROFUNG)"/>
    <property type="match status" value="1"/>
</dbReference>
<feature type="transmembrane region" description="Helical" evidence="5">
    <location>
        <begin position="508"/>
        <end position="530"/>
    </location>
</feature>
<evidence type="ECO:0000256" key="3">
    <source>
        <dbReference type="ARBA" id="ARBA00022989"/>
    </source>
</evidence>
<gene>
    <name evidence="6" type="ORF">EJ06DRAFT_127188</name>
</gene>
<evidence type="ECO:0000313" key="7">
    <source>
        <dbReference type="Proteomes" id="UP000799640"/>
    </source>
</evidence>
<dbReference type="PANTHER" id="PTHR46494">
    <property type="entry name" value="CORA FAMILY METAL ION TRANSPORTER (EUROFUNG)"/>
    <property type="match status" value="1"/>
</dbReference>
<accession>A0A6G1HQA6</accession>
<dbReference type="GO" id="GO:0015095">
    <property type="term" value="F:magnesium ion transmembrane transporter activity"/>
    <property type="evidence" value="ECO:0007669"/>
    <property type="project" value="TreeGrafter"/>
</dbReference>
<comment type="subcellular location">
    <subcellularLocation>
        <location evidence="1">Cell membrane</location>
        <topology evidence="1">Multi-pass membrane protein</topology>
    </subcellularLocation>
</comment>
<dbReference type="GO" id="GO:0050897">
    <property type="term" value="F:cobalt ion binding"/>
    <property type="evidence" value="ECO:0007669"/>
    <property type="project" value="TreeGrafter"/>
</dbReference>
<organism evidence="6 7">
    <name type="scientific">Trichodelitschia bisporula</name>
    <dbReference type="NCBI Taxonomy" id="703511"/>
    <lineage>
        <taxon>Eukaryota</taxon>
        <taxon>Fungi</taxon>
        <taxon>Dikarya</taxon>
        <taxon>Ascomycota</taxon>
        <taxon>Pezizomycotina</taxon>
        <taxon>Dothideomycetes</taxon>
        <taxon>Dothideomycetes incertae sedis</taxon>
        <taxon>Phaeotrichales</taxon>
        <taxon>Phaeotrichaceae</taxon>
        <taxon>Trichodelitschia</taxon>
    </lineage>
</organism>
<evidence type="ECO:0000256" key="1">
    <source>
        <dbReference type="ARBA" id="ARBA00004651"/>
    </source>
</evidence>
<evidence type="ECO:0008006" key="8">
    <source>
        <dbReference type="Google" id="ProtNLM"/>
    </source>
</evidence>
<evidence type="ECO:0000256" key="5">
    <source>
        <dbReference type="SAM" id="Phobius"/>
    </source>
</evidence>
<keyword evidence="3 5" id="KW-1133">Transmembrane helix</keyword>
<dbReference type="InterPro" id="IPR002523">
    <property type="entry name" value="MgTranspt_CorA/ZnTranspt_ZntB"/>
</dbReference>
<dbReference type="Pfam" id="PF01544">
    <property type="entry name" value="CorA"/>
    <property type="match status" value="1"/>
</dbReference>
<keyword evidence="4 5" id="KW-0472">Membrane</keyword>